<dbReference type="InterPro" id="IPR013154">
    <property type="entry name" value="ADH-like_N"/>
</dbReference>
<dbReference type="EMBL" id="SMKR01000012">
    <property type="protein sequence ID" value="TDD29332.1"/>
    <property type="molecule type" value="Genomic_DNA"/>
</dbReference>
<dbReference type="InterPro" id="IPR002328">
    <property type="entry name" value="ADH_Zn_CS"/>
</dbReference>
<dbReference type="Proteomes" id="UP000295172">
    <property type="component" value="Unassembled WGS sequence"/>
</dbReference>
<gene>
    <name evidence="8" type="ORF">E1218_04715</name>
</gene>
<evidence type="ECO:0000256" key="4">
    <source>
        <dbReference type="ARBA" id="ARBA00022833"/>
    </source>
</evidence>
<dbReference type="SMART" id="SM00829">
    <property type="entry name" value="PKS_ER"/>
    <property type="match status" value="1"/>
</dbReference>
<feature type="region of interest" description="Disordered" evidence="6">
    <location>
        <begin position="1"/>
        <end position="22"/>
    </location>
</feature>
<accession>A0A4R4XFV7</accession>
<dbReference type="Gene3D" id="3.90.180.10">
    <property type="entry name" value="Medium-chain alcohol dehydrogenases, catalytic domain"/>
    <property type="match status" value="2"/>
</dbReference>
<dbReference type="InterPro" id="IPR011032">
    <property type="entry name" value="GroES-like_sf"/>
</dbReference>
<dbReference type="OrthoDB" id="9797931at2"/>
<dbReference type="AlphaFoldDB" id="A0A4R4XFV7"/>
<dbReference type="InterPro" id="IPR020843">
    <property type="entry name" value="ER"/>
</dbReference>
<dbReference type="PROSITE" id="PS00059">
    <property type="entry name" value="ADH_ZINC"/>
    <property type="match status" value="1"/>
</dbReference>
<evidence type="ECO:0000256" key="3">
    <source>
        <dbReference type="ARBA" id="ARBA00022723"/>
    </source>
</evidence>
<comment type="caution">
    <text evidence="8">The sequence shown here is derived from an EMBL/GenBank/DDBJ whole genome shotgun (WGS) entry which is preliminary data.</text>
</comment>
<evidence type="ECO:0000256" key="1">
    <source>
        <dbReference type="ARBA" id="ARBA00001947"/>
    </source>
</evidence>
<keyword evidence="5" id="KW-0560">Oxidoreductase</keyword>
<proteinExistence type="inferred from homology"/>
<keyword evidence="9" id="KW-1185">Reference proteome</keyword>
<dbReference type="GO" id="GO:0008270">
    <property type="term" value="F:zinc ion binding"/>
    <property type="evidence" value="ECO:0007669"/>
    <property type="project" value="InterPro"/>
</dbReference>
<dbReference type="GO" id="GO:0016491">
    <property type="term" value="F:oxidoreductase activity"/>
    <property type="evidence" value="ECO:0007669"/>
    <property type="project" value="UniProtKB-KW"/>
</dbReference>
<protein>
    <recommendedName>
        <fullName evidence="7">Enoyl reductase (ER) domain-containing protein</fullName>
    </recommendedName>
</protein>
<comment type="similarity">
    <text evidence="2">Belongs to the zinc-containing alcohol dehydrogenase family.</text>
</comment>
<evidence type="ECO:0000259" key="7">
    <source>
        <dbReference type="SMART" id="SM00829"/>
    </source>
</evidence>
<dbReference type="PANTHER" id="PTHR43350">
    <property type="entry name" value="NAD-DEPENDENT ALCOHOL DEHYDROGENASE"/>
    <property type="match status" value="1"/>
</dbReference>
<evidence type="ECO:0000313" key="9">
    <source>
        <dbReference type="Proteomes" id="UP000295172"/>
    </source>
</evidence>
<evidence type="ECO:0000256" key="2">
    <source>
        <dbReference type="ARBA" id="ARBA00008072"/>
    </source>
</evidence>
<dbReference type="PANTHER" id="PTHR43350:SF19">
    <property type="entry name" value="D-GULOSIDE 3-DEHYDROGENASE"/>
    <property type="match status" value="1"/>
</dbReference>
<sequence length="352" mass="37303">MRRIPAHHPALAGDLPDLPAQLPQGVDARSREVTTPALHREDRVARHSVLVGPATSQLKETEVDPPGPGEVLIQVIANGLCASELPTWTRGPVEGVPRTLGHEPVGRVLEVGGGVGPIAIGNLVTGRWTASFTELIVVPAEYAVVVPPGLGYEAGIGEPLGCVVEALRRARVDTGDRVAVVGAGFMGLCLLQLLATSPIGELVAIDVRADAKCAALAYGASSARDPEDMDQMTDAFDVVFEVSGTQGGLDLATALTRSGGTLDIVGYHQGTRTVDLQAWNWKALDVVNGHVRDQRQLTDSIRRGLDIAAGGRIDYASLFTHRYPLSDIDQAYADLRAKPDGFVKALIVMNEQ</sequence>
<name>A0A4R4XFV7_9ACTN</name>
<evidence type="ECO:0000256" key="5">
    <source>
        <dbReference type="ARBA" id="ARBA00023002"/>
    </source>
</evidence>
<evidence type="ECO:0000313" key="8">
    <source>
        <dbReference type="EMBL" id="TDD29332.1"/>
    </source>
</evidence>
<reference evidence="8 9" key="1">
    <citation type="submission" date="2019-02" db="EMBL/GenBank/DDBJ databases">
        <title>Draft genome sequences of novel Actinobacteria.</title>
        <authorList>
            <person name="Sahin N."/>
            <person name="Ay H."/>
            <person name="Saygin H."/>
        </authorList>
    </citation>
    <scope>NUCLEOTIDE SEQUENCE [LARGE SCALE GENOMIC DNA]</scope>
    <source>
        <strain evidence="8 9">16K104</strain>
    </source>
</reference>
<dbReference type="SUPFAM" id="SSF50129">
    <property type="entry name" value="GroES-like"/>
    <property type="match status" value="1"/>
</dbReference>
<dbReference type="SUPFAM" id="SSF51735">
    <property type="entry name" value="NAD(P)-binding Rossmann-fold domains"/>
    <property type="match status" value="1"/>
</dbReference>
<keyword evidence="4" id="KW-0862">Zinc</keyword>
<dbReference type="Pfam" id="PF08240">
    <property type="entry name" value="ADH_N"/>
    <property type="match status" value="1"/>
</dbReference>
<dbReference type="InterPro" id="IPR036291">
    <property type="entry name" value="NAD(P)-bd_dom_sf"/>
</dbReference>
<keyword evidence="3" id="KW-0479">Metal-binding</keyword>
<comment type="cofactor">
    <cofactor evidence="1">
        <name>Zn(2+)</name>
        <dbReference type="ChEBI" id="CHEBI:29105"/>
    </cofactor>
</comment>
<feature type="domain" description="Enoyl reductase (ER)" evidence="7">
    <location>
        <begin position="52"/>
        <end position="347"/>
    </location>
</feature>
<dbReference type="Gene3D" id="3.40.50.720">
    <property type="entry name" value="NAD(P)-binding Rossmann-like Domain"/>
    <property type="match status" value="1"/>
</dbReference>
<organism evidence="8 9">
    <name type="scientific">Kribbella turkmenica</name>
    <dbReference type="NCBI Taxonomy" id="2530375"/>
    <lineage>
        <taxon>Bacteria</taxon>
        <taxon>Bacillati</taxon>
        <taxon>Actinomycetota</taxon>
        <taxon>Actinomycetes</taxon>
        <taxon>Propionibacteriales</taxon>
        <taxon>Kribbellaceae</taxon>
        <taxon>Kribbella</taxon>
    </lineage>
</organism>
<evidence type="ECO:0000256" key="6">
    <source>
        <dbReference type="SAM" id="MobiDB-lite"/>
    </source>
</evidence>